<evidence type="ECO:0000313" key="1">
    <source>
        <dbReference type="EMBL" id="MCI90801.1"/>
    </source>
</evidence>
<dbReference type="Proteomes" id="UP000265520">
    <property type="component" value="Unassembled WGS sequence"/>
</dbReference>
<evidence type="ECO:0000313" key="2">
    <source>
        <dbReference type="Proteomes" id="UP000265520"/>
    </source>
</evidence>
<organism evidence="1 2">
    <name type="scientific">Trifolium medium</name>
    <dbReference type="NCBI Taxonomy" id="97028"/>
    <lineage>
        <taxon>Eukaryota</taxon>
        <taxon>Viridiplantae</taxon>
        <taxon>Streptophyta</taxon>
        <taxon>Embryophyta</taxon>
        <taxon>Tracheophyta</taxon>
        <taxon>Spermatophyta</taxon>
        <taxon>Magnoliopsida</taxon>
        <taxon>eudicotyledons</taxon>
        <taxon>Gunneridae</taxon>
        <taxon>Pentapetalae</taxon>
        <taxon>rosids</taxon>
        <taxon>fabids</taxon>
        <taxon>Fabales</taxon>
        <taxon>Fabaceae</taxon>
        <taxon>Papilionoideae</taxon>
        <taxon>50 kb inversion clade</taxon>
        <taxon>NPAAA clade</taxon>
        <taxon>Hologalegina</taxon>
        <taxon>IRL clade</taxon>
        <taxon>Trifolieae</taxon>
        <taxon>Trifolium</taxon>
    </lineage>
</organism>
<name>A0A392VV12_9FABA</name>
<proteinExistence type="predicted"/>
<dbReference type="EMBL" id="LXQA011254589">
    <property type="protein sequence ID" value="MCI90801.1"/>
    <property type="molecule type" value="Genomic_DNA"/>
</dbReference>
<feature type="non-terminal residue" evidence="1">
    <location>
        <position position="28"/>
    </location>
</feature>
<dbReference type="AlphaFoldDB" id="A0A392VV12"/>
<sequence length="28" mass="3250">MGSDVQRFRVRTYSSFRGWKASEVLASK</sequence>
<comment type="caution">
    <text evidence="1">The sequence shown here is derived from an EMBL/GenBank/DDBJ whole genome shotgun (WGS) entry which is preliminary data.</text>
</comment>
<accession>A0A392VV12</accession>
<reference evidence="1 2" key="1">
    <citation type="journal article" date="2018" name="Front. Plant Sci.">
        <title>Red Clover (Trifolium pratense) and Zigzag Clover (T. medium) - A Picture of Genomic Similarities and Differences.</title>
        <authorList>
            <person name="Dluhosova J."/>
            <person name="Istvanek J."/>
            <person name="Nedelnik J."/>
            <person name="Repkova J."/>
        </authorList>
    </citation>
    <scope>NUCLEOTIDE SEQUENCE [LARGE SCALE GENOMIC DNA]</scope>
    <source>
        <strain evidence="2">cv. 10/8</strain>
        <tissue evidence="1">Leaf</tissue>
    </source>
</reference>
<keyword evidence="2" id="KW-1185">Reference proteome</keyword>
<protein>
    <submittedName>
        <fullName evidence="1">Uncharacterized protein</fullName>
    </submittedName>
</protein>